<dbReference type="STRING" id="135208.A0A4Y9ZWP6"/>
<dbReference type="Gene3D" id="2.20.25.10">
    <property type="match status" value="1"/>
</dbReference>
<evidence type="ECO:0000256" key="1">
    <source>
        <dbReference type="SAM" id="MobiDB-lite"/>
    </source>
</evidence>
<dbReference type="OrthoDB" id="6275295at2759"/>
<reference evidence="3 4" key="1">
    <citation type="submission" date="2019-02" db="EMBL/GenBank/DDBJ databases">
        <title>Genome sequencing of the rare red list fungi Hericium alpestre (H. flagellum).</title>
        <authorList>
            <person name="Buettner E."/>
            <person name="Kellner H."/>
        </authorList>
    </citation>
    <scope>NUCLEOTIDE SEQUENCE [LARGE SCALE GENOMIC DNA]</scope>
    <source>
        <strain evidence="3 4">DSM 108284</strain>
    </source>
</reference>
<name>A0A4Y9ZWP6_9AGAM</name>
<dbReference type="PROSITE" id="PS51025">
    <property type="entry name" value="PWI"/>
    <property type="match status" value="1"/>
</dbReference>
<dbReference type="InterPro" id="IPR002483">
    <property type="entry name" value="PWI_dom"/>
</dbReference>
<evidence type="ECO:0000313" key="4">
    <source>
        <dbReference type="Proteomes" id="UP000298061"/>
    </source>
</evidence>
<dbReference type="PANTHER" id="PTHR18806:SF4">
    <property type="entry name" value="RNA-BINDING PROTEIN 25"/>
    <property type="match status" value="1"/>
</dbReference>
<dbReference type="SMART" id="SM00311">
    <property type="entry name" value="PWI"/>
    <property type="match status" value="1"/>
</dbReference>
<dbReference type="Gene3D" id="3.30.300.20">
    <property type="match status" value="1"/>
</dbReference>
<dbReference type="Proteomes" id="UP000298061">
    <property type="component" value="Unassembled WGS sequence"/>
</dbReference>
<dbReference type="InterPro" id="IPR052768">
    <property type="entry name" value="RBM25"/>
</dbReference>
<feature type="region of interest" description="Disordered" evidence="1">
    <location>
        <begin position="294"/>
        <end position="319"/>
    </location>
</feature>
<evidence type="ECO:0000259" key="2">
    <source>
        <dbReference type="PROSITE" id="PS51025"/>
    </source>
</evidence>
<comment type="caution">
    <text evidence="3">The sequence shown here is derived from an EMBL/GenBank/DDBJ whole genome shotgun (WGS) entry which is preliminary data.</text>
</comment>
<keyword evidence="4" id="KW-1185">Reference proteome</keyword>
<dbReference type="GO" id="GO:0003729">
    <property type="term" value="F:mRNA binding"/>
    <property type="evidence" value="ECO:0007669"/>
    <property type="project" value="TreeGrafter"/>
</dbReference>
<dbReference type="Pfam" id="PF01480">
    <property type="entry name" value="PWI"/>
    <property type="match status" value="1"/>
</dbReference>
<protein>
    <recommendedName>
        <fullName evidence="2">PWI domain-containing protein</fullName>
    </recommendedName>
</protein>
<gene>
    <name evidence="3" type="ORF">EWM64_g5529</name>
</gene>
<dbReference type="AlphaFoldDB" id="A0A4Y9ZWP6"/>
<dbReference type="InterPro" id="IPR015946">
    <property type="entry name" value="KH_dom-like_a/b"/>
</dbReference>
<organism evidence="3 4">
    <name type="scientific">Hericium alpestre</name>
    <dbReference type="NCBI Taxonomy" id="135208"/>
    <lineage>
        <taxon>Eukaryota</taxon>
        <taxon>Fungi</taxon>
        <taxon>Dikarya</taxon>
        <taxon>Basidiomycota</taxon>
        <taxon>Agaricomycotina</taxon>
        <taxon>Agaricomycetes</taxon>
        <taxon>Russulales</taxon>
        <taxon>Hericiaceae</taxon>
        <taxon>Hericium</taxon>
    </lineage>
</organism>
<proteinExistence type="predicted"/>
<dbReference type="InterPro" id="IPR003718">
    <property type="entry name" value="OsmC/Ohr_fam"/>
</dbReference>
<dbReference type="SUPFAM" id="SSF82784">
    <property type="entry name" value="OsmC-like"/>
    <property type="match status" value="1"/>
</dbReference>
<accession>A0A4Y9ZWP6</accession>
<dbReference type="InterPro" id="IPR036102">
    <property type="entry name" value="OsmC/Ohrsf"/>
</dbReference>
<dbReference type="GO" id="GO:0005681">
    <property type="term" value="C:spliceosomal complex"/>
    <property type="evidence" value="ECO:0007669"/>
    <property type="project" value="TreeGrafter"/>
</dbReference>
<feature type="domain" description="PWI" evidence="2">
    <location>
        <begin position="399"/>
        <end position="497"/>
    </location>
</feature>
<dbReference type="PANTHER" id="PTHR18806">
    <property type="entry name" value="RBM25 PROTEIN"/>
    <property type="match status" value="1"/>
</dbReference>
<dbReference type="Gene3D" id="1.20.1390.10">
    <property type="entry name" value="PWI domain"/>
    <property type="match status" value="1"/>
</dbReference>
<dbReference type="Pfam" id="PF02566">
    <property type="entry name" value="OsmC"/>
    <property type="match status" value="1"/>
</dbReference>
<evidence type="ECO:0000313" key="3">
    <source>
        <dbReference type="EMBL" id="TFY78487.1"/>
    </source>
</evidence>
<sequence length="499" mass="56190">MSTMLFRRPHIFRSALRSLRAHNHTAVASTSEQRPVLTLKDHTYTIRATAEGNGRMGHVFTGGDSPLQLDMGVPRTNGGKGNGPNPEQLFAMGYASCFLGAIRLAASRAGKKELGDAAQVHASVRLGHPTDREGLGLSVNIDVEGIDDDAIIASAHERYTIDTRLFRPQKPMQNRQQFFPSFLRIKNLPMIQLRKEQNLHPILLPPQRRLQLSREIPPHGMGVDDLVLSRQHHRDAPVLQILLEQYILVPEEMARQRARDIRVPAPEVPQPPVVRVTRRAVDEVVRDVRVMQEKRDRVDQEHGSDARRERGRLQEVSRDDGAPVKLHVSLAPAGAPGGMGEEKPVKAKAAVFGIDEEEEDAVRKRKAPLVKLDFSATNNEEKAKERLERIKASVPTDKETLFKSKVRWDGVTDAMIDRKFEPLVKRLMVKYLGELEDDDLVMFVLEHVKDHKSPQKLIEGLEPVLEEEASELAISVWRQVIFESMAYGEGLHTDRMLIA</sequence>
<dbReference type="EMBL" id="SFCI01000672">
    <property type="protein sequence ID" value="TFY78487.1"/>
    <property type="molecule type" value="Genomic_DNA"/>
</dbReference>